<accession>A0A0K2TVS9</accession>
<organism evidence="1">
    <name type="scientific">Lepeophtheirus salmonis</name>
    <name type="common">Salmon louse</name>
    <name type="synonym">Caligus salmonis</name>
    <dbReference type="NCBI Taxonomy" id="72036"/>
    <lineage>
        <taxon>Eukaryota</taxon>
        <taxon>Metazoa</taxon>
        <taxon>Ecdysozoa</taxon>
        <taxon>Arthropoda</taxon>
        <taxon>Crustacea</taxon>
        <taxon>Multicrustacea</taxon>
        <taxon>Hexanauplia</taxon>
        <taxon>Copepoda</taxon>
        <taxon>Siphonostomatoida</taxon>
        <taxon>Caligidae</taxon>
        <taxon>Lepeophtheirus</taxon>
    </lineage>
</organism>
<proteinExistence type="predicted"/>
<reference evidence="1" key="1">
    <citation type="submission" date="2014-05" db="EMBL/GenBank/DDBJ databases">
        <authorList>
            <person name="Chronopoulou M."/>
        </authorList>
    </citation>
    <scope>NUCLEOTIDE SEQUENCE</scope>
    <source>
        <tissue evidence="1">Whole organism</tissue>
    </source>
</reference>
<sequence>MGNDVPHLALRSISVLLHHQKTGIKVLPLQHTKPKSDNTQES</sequence>
<dbReference type="AlphaFoldDB" id="A0A0K2TVS9"/>
<dbReference type="EMBL" id="HACA01012743">
    <property type="protein sequence ID" value="CDW30104.1"/>
    <property type="molecule type" value="Transcribed_RNA"/>
</dbReference>
<evidence type="ECO:0000313" key="1">
    <source>
        <dbReference type="EMBL" id="CDW30104.1"/>
    </source>
</evidence>
<protein>
    <submittedName>
        <fullName evidence="1">Uncharacterized protein</fullName>
    </submittedName>
</protein>
<dbReference type="EMBL" id="HACA01012742">
    <property type="protein sequence ID" value="CDW30103.1"/>
    <property type="molecule type" value="Transcribed_RNA"/>
</dbReference>
<name>A0A0K2TVS9_LEPSM</name>